<dbReference type="InterPro" id="IPR009606">
    <property type="entry name" value="DEAL/Modifying_wall_lignin1/2"/>
</dbReference>
<keyword evidence="3 9" id="KW-0732">Signal</keyword>
<comment type="similarity">
    <text evidence="6">Belongs to the DESIGUAL family.</text>
</comment>
<dbReference type="PANTHER" id="PTHR31769">
    <property type="entry name" value="OS07G0462200 PROTEIN-RELATED"/>
    <property type="match status" value="1"/>
</dbReference>
<keyword evidence="11" id="KW-1185">Reference proteome</keyword>
<feature type="compositionally biased region" description="Basic and acidic residues" evidence="7">
    <location>
        <begin position="165"/>
        <end position="179"/>
    </location>
</feature>
<feature type="transmembrane region" description="Helical" evidence="8">
    <location>
        <begin position="137"/>
        <end position="156"/>
    </location>
</feature>
<gene>
    <name evidence="10" type="ORF">RHSIM_Rhsim02G0115400</name>
</gene>
<accession>A0A834HCT9</accession>
<organism evidence="10 11">
    <name type="scientific">Rhododendron simsii</name>
    <name type="common">Sims's rhododendron</name>
    <dbReference type="NCBI Taxonomy" id="118357"/>
    <lineage>
        <taxon>Eukaryota</taxon>
        <taxon>Viridiplantae</taxon>
        <taxon>Streptophyta</taxon>
        <taxon>Embryophyta</taxon>
        <taxon>Tracheophyta</taxon>
        <taxon>Spermatophyta</taxon>
        <taxon>Magnoliopsida</taxon>
        <taxon>eudicotyledons</taxon>
        <taxon>Gunneridae</taxon>
        <taxon>Pentapetalae</taxon>
        <taxon>asterids</taxon>
        <taxon>Ericales</taxon>
        <taxon>Ericaceae</taxon>
        <taxon>Ericoideae</taxon>
        <taxon>Rhodoreae</taxon>
        <taxon>Rhododendron</taxon>
    </lineage>
</organism>
<evidence type="ECO:0000256" key="2">
    <source>
        <dbReference type="ARBA" id="ARBA00022692"/>
    </source>
</evidence>
<feature type="transmembrane region" description="Helical" evidence="8">
    <location>
        <begin position="96"/>
        <end position="117"/>
    </location>
</feature>
<evidence type="ECO:0000256" key="6">
    <source>
        <dbReference type="ARBA" id="ARBA00029467"/>
    </source>
</evidence>
<dbReference type="GO" id="GO:0012505">
    <property type="term" value="C:endomembrane system"/>
    <property type="evidence" value="ECO:0007669"/>
    <property type="project" value="UniProtKB-SubCell"/>
</dbReference>
<evidence type="ECO:0000313" key="10">
    <source>
        <dbReference type="EMBL" id="KAF7151732.1"/>
    </source>
</evidence>
<feature type="transmembrane region" description="Helical" evidence="8">
    <location>
        <begin position="51"/>
        <end position="75"/>
    </location>
</feature>
<protein>
    <submittedName>
        <fullName evidence="10">Uncharacterized protein</fullName>
    </submittedName>
</protein>
<dbReference type="AlphaFoldDB" id="A0A834HCT9"/>
<dbReference type="Proteomes" id="UP000626092">
    <property type="component" value="Unassembled WGS sequence"/>
</dbReference>
<evidence type="ECO:0000256" key="5">
    <source>
        <dbReference type="ARBA" id="ARBA00023136"/>
    </source>
</evidence>
<comment type="caution">
    <text evidence="10">The sequence shown here is derived from an EMBL/GenBank/DDBJ whole genome shotgun (WGS) entry which is preliminary data.</text>
</comment>
<feature type="region of interest" description="Disordered" evidence="7">
    <location>
        <begin position="165"/>
        <end position="185"/>
    </location>
</feature>
<name>A0A834HCT9_RHOSS</name>
<feature type="signal peptide" evidence="9">
    <location>
        <begin position="1"/>
        <end position="24"/>
    </location>
</feature>
<reference evidence="10" key="1">
    <citation type="submission" date="2019-11" db="EMBL/GenBank/DDBJ databases">
        <authorList>
            <person name="Liu Y."/>
            <person name="Hou J."/>
            <person name="Li T.-Q."/>
            <person name="Guan C.-H."/>
            <person name="Wu X."/>
            <person name="Wu H.-Z."/>
            <person name="Ling F."/>
            <person name="Zhang R."/>
            <person name="Shi X.-G."/>
            <person name="Ren J.-P."/>
            <person name="Chen E.-F."/>
            <person name="Sun J.-M."/>
        </authorList>
    </citation>
    <scope>NUCLEOTIDE SEQUENCE</scope>
    <source>
        <strain evidence="10">Adult_tree_wgs_1</strain>
        <tissue evidence="10">Leaves</tissue>
    </source>
</reference>
<evidence type="ECO:0000256" key="3">
    <source>
        <dbReference type="ARBA" id="ARBA00022729"/>
    </source>
</evidence>
<evidence type="ECO:0000256" key="9">
    <source>
        <dbReference type="SAM" id="SignalP"/>
    </source>
</evidence>
<evidence type="ECO:0000256" key="1">
    <source>
        <dbReference type="ARBA" id="ARBA00004127"/>
    </source>
</evidence>
<keyword evidence="2 8" id="KW-0812">Transmembrane</keyword>
<dbReference type="Pfam" id="PF06749">
    <property type="entry name" value="DUF1218"/>
    <property type="match status" value="1"/>
</dbReference>
<dbReference type="OrthoDB" id="1667348at2759"/>
<feature type="chain" id="PRO_5033028405" evidence="9">
    <location>
        <begin position="25"/>
        <end position="185"/>
    </location>
</feature>
<proteinExistence type="inferred from homology"/>
<sequence>MAKIPKNMGIIVCLLILILDIVAGILGIEAELAQNKMKHMKVWIFECREPSYRAFKLGLAAAALLALAHAISNLLGGCICIRSKEALRKASPNKQLAAASLVFSWIIVAIAFSMLIIGALTNSRSRKSCGIPHHRLLSIGGILCFIHAALAIVYYASATGTAREEKSNQHGTARDEKIHQHGTHV</sequence>
<dbReference type="InterPro" id="IPR052222">
    <property type="entry name" value="DESIGUAL"/>
</dbReference>
<keyword evidence="5 8" id="KW-0472">Membrane</keyword>
<keyword evidence="4 8" id="KW-1133">Transmembrane helix</keyword>
<evidence type="ECO:0000256" key="7">
    <source>
        <dbReference type="SAM" id="MobiDB-lite"/>
    </source>
</evidence>
<comment type="subcellular location">
    <subcellularLocation>
        <location evidence="1">Endomembrane system</location>
        <topology evidence="1">Multi-pass membrane protein</topology>
    </subcellularLocation>
</comment>
<evidence type="ECO:0000256" key="8">
    <source>
        <dbReference type="SAM" id="Phobius"/>
    </source>
</evidence>
<evidence type="ECO:0000256" key="4">
    <source>
        <dbReference type="ARBA" id="ARBA00022989"/>
    </source>
</evidence>
<evidence type="ECO:0000313" key="11">
    <source>
        <dbReference type="Proteomes" id="UP000626092"/>
    </source>
</evidence>
<dbReference type="EMBL" id="WJXA01000002">
    <property type="protein sequence ID" value="KAF7151732.1"/>
    <property type="molecule type" value="Genomic_DNA"/>
</dbReference>